<dbReference type="RefSeq" id="WP_005261450.1">
    <property type="nucleotide sequence ID" value="NZ_AJYC02000090.1"/>
</dbReference>
<feature type="domain" description="GmrSD restriction endonucleases N-terminal" evidence="1">
    <location>
        <begin position="32"/>
        <end position="172"/>
    </location>
</feature>
<evidence type="ECO:0000313" key="2">
    <source>
        <dbReference type="EMBL" id="EKT79062.1"/>
    </source>
</evidence>
<dbReference type="Pfam" id="PF03235">
    <property type="entry name" value="GmrSD_N"/>
    <property type="match status" value="1"/>
</dbReference>
<comment type="caution">
    <text evidence="2">The sequence shown here is derived from an EMBL/GenBank/DDBJ whole genome shotgun (WGS) entry which is preliminary data.</text>
</comment>
<protein>
    <recommendedName>
        <fullName evidence="1">GmrSD restriction endonucleases N-terminal domain-containing protein</fullName>
    </recommendedName>
</protein>
<dbReference type="PANTHER" id="PTHR39639:SF1">
    <property type="entry name" value="DUF262 DOMAIN-CONTAINING PROTEIN"/>
    <property type="match status" value="1"/>
</dbReference>
<dbReference type="EMBL" id="AJYC02000090">
    <property type="protein sequence ID" value="EKT79062.1"/>
    <property type="molecule type" value="Genomic_DNA"/>
</dbReference>
<reference evidence="2 3" key="1">
    <citation type="journal article" date="2013" name="Genome Announc.">
        <title>Draft Genome Sequence of Rhodococcus opacus Strain M213 Shows a Diverse Catabolic Potential.</title>
        <authorList>
            <person name="Pathak A."/>
            <person name="Green S.J."/>
            <person name="Ogram A."/>
            <person name="Chauhan A."/>
        </authorList>
    </citation>
    <scope>NUCLEOTIDE SEQUENCE [LARGE SCALE GENOMIC DNA]</scope>
    <source>
        <strain evidence="2 3">M213</strain>
    </source>
</reference>
<accession>K8XLD5</accession>
<name>K8XLD5_RHOOP</name>
<dbReference type="AlphaFoldDB" id="K8XLD5"/>
<organism evidence="2 3">
    <name type="scientific">Rhodococcus opacus M213</name>
    <dbReference type="NCBI Taxonomy" id="1129896"/>
    <lineage>
        <taxon>Bacteria</taxon>
        <taxon>Bacillati</taxon>
        <taxon>Actinomycetota</taxon>
        <taxon>Actinomycetes</taxon>
        <taxon>Mycobacteriales</taxon>
        <taxon>Nocardiaceae</taxon>
        <taxon>Rhodococcus</taxon>
    </lineage>
</organism>
<gene>
    <name evidence="2" type="ORF">WSS_A29279</name>
</gene>
<evidence type="ECO:0000259" key="1">
    <source>
        <dbReference type="Pfam" id="PF03235"/>
    </source>
</evidence>
<proteinExistence type="predicted"/>
<sequence>MNDWAPQVLDIEKTSYTVQEFLEWQDAGRLELSPSFQRGQVWRKPAMAYLIDTILRGFPIPPIHIRFVRNERNDMVREIIDGQQRLNAVLKYVAGEYPLTKPRNPSGELPPWSGMRFAQLEDGLQRRILDYSFRAESYKGQIPDQVVYEIFSRINIHSVPLTDQELRNGRFFGEFKQTVYKLADEQKPLWKGLSLFGEQAFARMTDAQLVSELIAVQIAGMQDKKSSLDELYTKYESDWPEREQNEYEFRSIIDLIRIHYAEVVHTTRFTRTPLFYSLYCVLYHRIYGIKDQRIPSDETSLPSSPVAPLSEEATERLKLAIQNISDFIEDKAWTSQEDNGSSSDVADEAAPAPGTLESFAKGAAGQTDNLRPRFMRFRALWEIAGLSER</sequence>
<evidence type="ECO:0000313" key="3">
    <source>
        <dbReference type="Proteomes" id="UP000005951"/>
    </source>
</evidence>
<dbReference type="InterPro" id="IPR004919">
    <property type="entry name" value="GmrSD_N"/>
</dbReference>
<dbReference type="Proteomes" id="UP000005951">
    <property type="component" value="Unassembled WGS sequence"/>
</dbReference>
<dbReference type="PANTHER" id="PTHR39639">
    <property type="entry name" value="CHROMOSOME 16, WHOLE GENOME SHOTGUN SEQUENCE"/>
    <property type="match status" value="1"/>
</dbReference>